<sequence length="103" mass="11115">MSRGPDIGTLLVRTIYRDSIAKKCPVEIMSSDWVRWASATFVGARHAMTWTGSPSPALDAWIAGLSDAQFDLRGHLLADLTIRAVSRTATSVGIEVEALTVEA</sequence>
<protein>
    <submittedName>
        <fullName evidence="1">Uncharacterized protein</fullName>
    </submittedName>
</protein>
<proteinExistence type="predicted"/>
<dbReference type="AlphaFoldDB" id="A0A974NXD4"/>
<dbReference type="RefSeq" id="WP_202095557.1">
    <property type="nucleotide sequence ID" value="NZ_CP061035.1"/>
</dbReference>
<evidence type="ECO:0000313" key="2">
    <source>
        <dbReference type="Proteomes" id="UP000595894"/>
    </source>
</evidence>
<dbReference type="EMBL" id="CP061035">
    <property type="protein sequence ID" value="QQV78563.1"/>
    <property type="molecule type" value="Genomic_DNA"/>
</dbReference>
<keyword evidence="2" id="KW-1185">Reference proteome</keyword>
<accession>A0A974NXD4</accession>
<dbReference type="Proteomes" id="UP000595894">
    <property type="component" value="Chromosome"/>
</dbReference>
<name>A0A974NXD4_9SPHN</name>
<reference evidence="2" key="1">
    <citation type="submission" date="2020-09" db="EMBL/GenBank/DDBJ databases">
        <title>Sphingomonas sp., a new species isolated from pork steak.</title>
        <authorList>
            <person name="Heidler von Heilborn D."/>
        </authorList>
    </citation>
    <scope>NUCLEOTIDE SEQUENCE [LARGE SCALE GENOMIC DNA]</scope>
</reference>
<gene>
    <name evidence="1" type="ORF">H5J25_08070</name>
</gene>
<organism evidence="1 2">
    <name type="scientific">Sphingomonas aliaeris</name>
    <dbReference type="NCBI Taxonomy" id="2759526"/>
    <lineage>
        <taxon>Bacteria</taxon>
        <taxon>Pseudomonadati</taxon>
        <taxon>Pseudomonadota</taxon>
        <taxon>Alphaproteobacteria</taxon>
        <taxon>Sphingomonadales</taxon>
        <taxon>Sphingomonadaceae</taxon>
        <taxon>Sphingomonas</taxon>
    </lineage>
</organism>
<evidence type="ECO:0000313" key="1">
    <source>
        <dbReference type="EMBL" id="QQV78563.1"/>
    </source>
</evidence>
<dbReference type="KEGG" id="sari:H5J25_08070"/>